<proteinExistence type="predicted"/>
<feature type="region of interest" description="Disordered" evidence="1">
    <location>
        <begin position="34"/>
        <end position="81"/>
    </location>
</feature>
<keyword evidence="3" id="KW-1185">Reference proteome</keyword>
<evidence type="ECO:0000313" key="3">
    <source>
        <dbReference type="Proteomes" id="UP001311915"/>
    </source>
</evidence>
<evidence type="ECO:0008006" key="4">
    <source>
        <dbReference type="Google" id="ProtNLM"/>
    </source>
</evidence>
<dbReference type="Proteomes" id="UP001311915">
    <property type="component" value="Unassembled WGS sequence"/>
</dbReference>
<feature type="region of interest" description="Disordered" evidence="1">
    <location>
        <begin position="117"/>
        <end position="142"/>
    </location>
</feature>
<feature type="compositionally biased region" description="Acidic residues" evidence="1">
    <location>
        <begin position="120"/>
        <end position="142"/>
    </location>
</feature>
<dbReference type="EMBL" id="JAWPEI010000011">
    <property type="protein sequence ID" value="KAK4709862.1"/>
    <property type="molecule type" value="Genomic_DNA"/>
</dbReference>
<sequence>MTLHWFATLNDAFKATHEIELEFKKEKVAKYKSSSSNSWSKNKVGAQTSSGWNKGSNVKKPFKGNTPKYSPRDKGITDQTKFPKGIQCHKYRGWGHIMRECPNRLIALLQEGEIYLSEEREQEEGCEEDPQEEDEFKDGEDE</sequence>
<organism evidence="2 3">
    <name type="scientific">Solanum pinnatisectum</name>
    <name type="common">tansyleaf nightshade</name>
    <dbReference type="NCBI Taxonomy" id="50273"/>
    <lineage>
        <taxon>Eukaryota</taxon>
        <taxon>Viridiplantae</taxon>
        <taxon>Streptophyta</taxon>
        <taxon>Embryophyta</taxon>
        <taxon>Tracheophyta</taxon>
        <taxon>Spermatophyta</taxon>
        <taxon>Magnoliopsida</taxon>
        <taxon>eudicotyledons</taxon>
        <taxon>Gunneridae</taxon>
        <taxon>Pentapetalae</taxon>
        <taxon>asterids</taxon>
        <taxon>lamiids</taxon>
        <taxon>Solanales</taxon>
        <taxon>Solanaceae</taxon>
        <taxon>Solanoideae</taxon>
        <taxon>Solaneae</taxon>
        <taxon>Solanum</taxon>
    </lineage>
</organism>
<feature type="compositionally biased region" description="Low complexity" evidence="1">
    <location>
        <begin position="34"/>
        <end position="43"/>
    </location>
</feature>
<dbReference type="AlphaFoldDB" id="A0AAV9K9E9"/>
<comment type="caution">
    <text evidence="2">The sequence shown here is derived from an EMBL/GenBank/DDBJ whole genome shotgun (WGS) entry which is preliminary data.</text>
</comment>
<accession>A0AAV9K9E9</accession>
<evidence type="ECO:0000256" key="1">
    <source>
        <dbReference type="SAM" id="MobiDB-lite"/>
    </source>
</evidence>
<protein>
    <recommendedName>
        <fullName evidence="4">Gag-pol polyprotein</fullName>
    </recommendedName>
</protein>
<feature type="compositionally biased region" description="Polar residues" evidence="1">
    <location>
        <begin position="45"/>
        <end position="56"/>
    </location>
</feature>
<name>A0AAV9K9E9_9SOLN</name>
<gene>
    <name evidence="2" type="ORF">R3W88_004375</name>
</gene>
<reference evidence="2 3" key="1">
    <citation type="submission" date="2023-10" db="EMBL/GenBank/DDBJ databases">
        <title>Genome-Wide Identification Analysis in wild type Solanum Pinnatisectum Reveals Some Genes Defensing Phytophthora Infestans.</title>
        <authorList>
            <person name="Sun C."/>
        </authorList>
    </citation>
    <scope>NUCLEOTIDE SEQUENCE [LARGE SCALE GENOMIC DNA]</scope>
    <source>
        <strain evidence="2">LQN</strain>
        <tissue evidence="2">Leaf</tissue>
    </source>
</reference>
<evidence type="ECO:0000313" key="2">
    <source>
        <dbReference type="EMBL" id="KAK4709862.1"/>
    </source>
</evidence>